<dbReference type="InterPro" id="IPR001062">
    <property type="entry name" value="Transcrpt_antiterm_NusG"/>
</dbReference>
<dbReference type="PANTHER" id="PTHR30265">
    <property type="entry name" value="RHO-INTERACTING TRANSCRIPTION TERMINATION FACTOR NUSG"/>
    <property type="match status" value="1"/>
</dbReference>
<evidence type="ECO:0000256" key="4">
    <source>
        <dbReference type="ARBA" id="ARBA00023163"/>
    </source>
</evidence>
<gene>
    <name evidence="5 9" type="primary">nusG</name>
    <name evidence="9" type="ORF">ENL96_00460</name>
</gene>
<dbReference type="GO" id="GO:0005829">
    <property type="term" value="C:cytosol"/>
    <property type="evidence" value="ECO:0007669"/>
    <property type="project" value="TreeGrafter"/>
</dbReference>
<dbReference type="GO" id="GO:0006354">
    <property type="term" value="P:DNA-templated transcription elongation"/>
    <property type="evidence" value="ECO:0007669"/>
    <property type="project" value="UniProtKB-UniRule"/>
</dbReference>
<dbReference type="CDD" id="cd09891">
    <property type="entry name" value="NGN_Bact_1"/>
    <property type="match status" value="1"/>
</dbReference>
<evidence type="ECO:0000313" key="9">
    <source>
        <dbReference type="EMBL" id="HHR91973.1"/>
    </source>
</evidence>
<evidence type="ECO:0000256" key="6">
    <source>
        <dbReference type="NCBIfam" id="TIGR00922"/>
    </source>
</evidence>
<proteinExistence type="inferred from homology"/>
<dbReference type="GO" id="GO:0005840">
    <property type="term" value="C:ribosome"/>
    <property type="evidence" value="ECO:0007669"/>
    <property type="project" value="InterPro"/>
</dbReference>
<dbReference type="InterPro" id="IPR036735">
    <property type="entry name" value="NGN_dom_sf"/>
</dbReference>
<dbReference type="PANTHER" id="PTHR30265:SF2">
    <property type="entry name" value="TRANSCRIPTION TERMINATION_ANTITERMINATION PROTEIN NUSG"/>
    <property type="match status" value="1"/>
</dbReference>
<dbReference type="GO" id="GO:0031564">
    <property type="term" value="P:transcription antitermination"/>
    <property type="evidence" value="ECO:0007669"/>
    <property type="project" value="UniProtKB-UniRule"/>
</dbReference>
<comment type="caution">
    <text evidence="9">The sequence shown here is derived from an EMBL/GenBank/DDBJ whole genome shotgun (WGS) entry which is preliminary data.</text>
</comment>
<dbReference type="Gene3D" id="3.30.70.940">
    <property type="entry name" value="NusG, N-terminal domain"/>
    <property type="match status" value="1"/>
</dbReference>
<evidence type="ECO:0000256" key="1">
    <source>
        <dbReference type="ARBA" id="ARBA00022472"/>
    </source>
</evidence>
<dbReference type="SMART" id="SM00738">
    <property type="entry name" value="NGN"/>
    <property type="match status" value="1"/>
</dbReference>
<dbReference type="PROSITE" id="PS01108">
    <property type="entry name" value="RIBOSOMAL_L24"/>
    <property type="match status" value="1"/>
</dbReference>
<dbReference type="GO" id="GO:0032784">
    <property type="term" value="P:regulation of DNA-templated transcription elongation"/>
    <property type="evidence" value="ECO:0007669"/>
    <property type="project" value="InterPro"/>
</dbReference>
<dbReference type="HAMAP" id="MF_00948">
    <property type="entry name" value="NusG"/>
    <property type="match status" value="1"/>
</dbReference>
<accession>A0A7C5YQX1</accession>
<dbReference type="Gene3D" id="2.30.30.30">
    <property type="match status" value="1"/>
</dbReference>
<dbReference type="InterPro" id="IPR005825">
    <property type="entry name" value="Ribosomal_uL24_CS"/>
</dbReference>
<evidence type="ECO:0000256" key="5">
    <source>
        <dbReference type="HAMAP-Rule" id="MF_00948"/>
    </source>
</evidence>
<dbReference type="InterPro" id="IPR047050">
    <property type="entry name" value="NGN"/>
</dbReference>
<dbReference type="InterPro" id="IPR043425">
    <property type="entry name" value="NusG-like"/>
</dbReference>
<keyword evidence="4 5" id="KW-0804">Transcription</keyword>
<organism evidence="9">
    <name type="scientific">candidate division CPR3 bacterium</name>
    <dbReference type="NCBI Taxonomy" id="2268181"/>
    <lineage>
        <taxon>Bacteria</taxon>
        <taxon>Bacteria division CPR3</taxon>
    </lineage>
</organism>
<comment type="similarity">
    <text evidence="5 7">Belongs to the NusG family.</text>
</comment>
<dbReference type="GO" id="GO:0003735">
    <property type="term" value="F:structural constituent of ribosome"/>
    <property type="evidence" value="ECO:0007669"/>
    <property type="project" value="InterPro"/>
</dbReference>
<dbReference type="InterPro" id="IPR008991">
    <property type="entry name" value="Translation_prot_SH3-like_sf"/>
</dbReference>
<dbReference type="EMBL" id="DRVY01000015">
    <property type="protein sequence ID" value="HHR91973.1"/>
    <property type="molecule type" value="Genomic_DNA"/>
</dbReference>
<name>A0A7C5YQX1_UNCC3</name>
<dbReference type="InterPro" id="IPR014722">
    <property type="entry name" value="Rib_uL2_dom2"/>
</dbReference>
<dbReference type="PRINTS" id="PR00338">
    <property type="entry name" value="NUSGTNSCPFCT"/>
</dbReference>
<dbReference type="SUPFAM" id="SSF50104">
    <property type="entry name" value="Translation proteins SH3-like domain"/>
    <property type="match status" value="1"/>
</dbReference>
<evidence type="ECO:0000256" key="7">
    <source>
        <dbReference type="RuleBase" id="RU000538"/>
    </source>
</evidence>
<dbReference type="AlphaFoldDB" id="A0A7C5YQX1"/>
<evidence type="ECO:0000256" key="3">
    <source>
        <dbReference type="ARBA" id="ARBA00023015"/>
    </source>
</evidence>
<sequence>MREKKEENNMKWYVLNTYAGQEKRVARLIMQRVENAGMKKAVQKAVVPTHKKVVIKHGKKETVEEIFYPGYILIHMVLNEKTWPLVRDTPGIIGFSGTGRRPIPLTDEEVEATMKYMKVKQPTYKVSLAPNDAVEIIDGYFKNFNGSVIEVDETKGRVKVLINILGRETPVEVDISQVKRLESH</sequence>
<keyword evidence="1 5" id="KW-0806">Transcription termination</keyword>
<dbReference type="InterPro" id="IPR006645">
    <property type="entry name" value="NGN-like_dom"/>
</dbReference>
<keyword evidence="3 5" id="KW-0805">Transcription regulation</keyword>
<dbReference type="CDD" id="cd06091">
    <property type="entry name" value="KOW_NusG"/>
    <property type="match status" value="1"/>
</dbReference>
<dbReference type="SUPFAM" id="SSF82679">
    <property type="entry name" value="N-utilization substance G protein NusG, N-terminal domain"/>
    <property type="match status" value="1"/>
</dbReference>
<comment type="function">
    <text evidence="5 7">Participates in transcription elongation, termination and antitermination.</text>
</comment>
<dbReference type="GO" id="GO:0006412">
    <property type="term" value="P:translation"/>
    <property type="evidence" value="ECO:0007669"/>
    <property type="project" value="InterPro"/>
</dbReference>
<dbReference type="Pfam" id="PF02357">
    <property type="entry name" value="NusG"/>
    <property type="match status" value="1"/>
</dbReference>
<evidence type="ECO:0000259" key="8">
    <source>
        <dbReference type="SMART" id="SM00738"/>
    </source>
</evidence>
<feature type="domain" description="NusG-like N-terminal" evidence="8">
    <location>
        <begin position="9"/>
        <end position="117"/>
    </location>
</feature>
<evidence type="ECO:0000256" key="2">
    <source>
        <dbReference type="ARBA" id="ARBA00022814"/>
    </source>
</evidence>
<keyword evidence="2 5" id="KW-0889">Transcription antitermination</keyword>
<reference evidence="9" key="1">
    <citation type="journal article" date="2020" name="mSystems">
        <title>Genome- and Community-Level Interaction Insights into Carbon Utilization and Element Cycling Functions of Hydrothermarchaeota in Hydrothermal Sediment.</title>
        <authorList>
            <person name="Zhou Z."/>
            <person name="Liu Y."/>
            <person name="Xu W."/>
            <person name="Pan J."/>
            <person name="Luo Z.H."/>
            <person name="Li M."/>
        </authorList>
    </citation>
    <scope>NUCLEOTIDE SEQUENCE [LARGE SCALE GENOMIC DNA]</scope>
    <source>
        <strain evidence="9">SpSt-1042</strain>
    </source>
</reference>
<dbReference type="NCBIfam" id="TIGR00922">
    <property type="entry name" value="nusG"/>
    <property type="match status" value="1"/>
</dbReference>
<protein>
    <recommendedName>
        <fullName evidence="5 6">Transcription termination/antitermination protein NusG</fullName>
    </recommendedName>
</protein>
<dbReference type="GO" id="GO:0006353">
    <property type="term" value="P:DNA-templated transcription termination"/>
    <property type="evidence" value="ECO:0007669"/>
    <property type="project" value="UniProtKB-UniRule"/>
</dbReference>